<feature type="transmembrane region" description="Helical" evidence="1">
    <location>
        <begin position="105"/>
        <end position="126"/>
    </location>
</feature>
<proteinExistence type="predicted"/>
<dbReference type="Pfam" id="PF03779">
    <property type="entry name" value="SPW"/>
    <property type="match status" value="1"/>
</dbReference>
<evidence type="ECO:0000259" key="2">
    <source>
        <dbReference type="Pfam" id="PF03779"/>
    </source>
</evidence>
<evidence type="ECO:0000313" key="4">
    <source>
        <dbReference type="Proteomes" id="UP000509626"/>
    </source>
</evidence>
<keyword evidence="1" id="KW-0812">Transmembrane</keyword>
<feature type="transmembrane region" description="Helical" evidence="1">
    <location>
        <begin position="46"/>
        <end position="66"/>
    </location>
</feature>
<accession>A0A7D5LE07</accession>
<keyword evidence="1" id="KW-1133">Transmembrane helix</keyword>
<dbReference type="AlphaFoldDB" id="A0A7D5LE07"/>
<keyword evidence="3" id="KW-0614">Plasmid</keyword>
<name>A0A7D5LE07_9EURY</name>
<feature type="transmembrane region" description="Helical" evidence="1">
    <location>
        <begin position="78"/>
        <end position="99"/>
    </location>
</feature>
<feature type="domain" description="SPW repeat-containing integral membrane" evidence="2">
    <location>
        <begin position="21"/>
        <end position="122"/>
    </location>
</feature>
<sequence>MGGDPDTTGGYDANPGGRGKWISAIIGLLGLWMILQAVLFELTPGQFWNDVIVGALLLAVGGYNYYRRADERLGNIGAAALAALIGLWLVASPFVFGAGDTASGFAFWNDVLVGLSALVLGAYSAYKGRSRRRATARTA</sequence>
<evidence type="ECO:0000313" key="3">
    <source>
        <dbReference type="EMBL" id="QLG64348.1"/>
    </source>
</evidence>
<dbReference type="Proteomes" id="UP000509626">
    <property type="component" value="Plasmid unnamed1"/>
</dbReference>
<dbReference type="KEGG" id="halu:HUG12_21180"/>
<reference evidence="3 4" key="1">
    <citation type="submission" date="2020-06" db="EMBL/GenBank/DDBJ databases">
        <title>NJ-3-1, isolated from saline soil.</title>
        <authorList>
            <person name="Cui H.L."/>
            <person name="Shi X."/>
        </authorList>
    </citation>
    <scope>NUCLEOTIDE SEQUENCE [LARGE SCALE GENOMIC DNA]</scope>
    <source>
        <strain evidence="3 4">NJ-3-1</strain>
        <plasmid evidence="3 4">unnamed1</plasmid>
    </source>
</reference>
<gene>
    <name evidence="3" type="ORF">HUG12_21180</name>
</gene>
<evidence type="ECO:0000256" key="1">
    <source>
        <dbReference type="SAM" id="Phobius"/>
    </source>
</evidence>
<keyword evidence="4" id="KW-1185">Reference proteome</keyword>
<dbReference type="InterPro" id="IPR005530">
    <property type="entry name" value="SPW"/>
</dbReference>
<protein>
    <submittedName>
        <fullName evidence="3">SPW repeat protein</fullName>
    </submittedName>
</protein>
<organism evidence="3 4">
    <name type="scientific">Halorarum salinum</name>
    <dbReference type="NCBI Taxonomy" id="2743089"/>
    <lineage>
        <taxon>Archaea</taxon>
        <taxon>Methanobacteriati</taxon>
        <taxon>Methanobacteriota</taxon>
        <taxon>Stenosarchaea group</taxon>
        <taxon>Halobacteria</taxon>
        <taxon>Halobacteriales</taxon>
        <taxon>Haloferacaceae</taxon>
        <taxon>Halorarum</taxon>
    </lineage>
</organism>
<dbReference type="EMBL" id="CP058580">
    <property type="protein sequence ID" value="QLG64348.1"/>
    <property type="molecule type" value="Genomic_DNA"/>
</dbReference>
<geneLocation type="plasmid" evidence="3 4">
    <name>unnamed1</name>
</geneLocation>
<feature type="transmembrane region" description="Helical" evidence="1">
    <location>
        <begin position="21"/>
        <end position="40"/>
    </location>
</feature>
<keyword evidence="1" id="KW-0472">Membrane</keyword>
<dbReference type="OrthoDB" id="169701at2157"/>